<organism evidence="9 10">
    <name type="scientific">Mycoplasmopsis gallopavonis</name>
    <dbReference type="NCBI Taxonomy" id="76629"/>
    <lineage>
        <taxon>Bacteria</taxon>
        <taxon>Bacillati</taxon>
        <taxon>Mycoplasmatota</taxon>
        <taxon>Mycoplasmoidales</taxon>
        <taxon>Metamycoplasmataceae</taxon>
        <taxon>Mycoplasmopsis</taxon>
    </lineage>
</organism>
<gene>
    <name evidence="9" type="primary">plc_2</name>
    <name evidence="9" type="ORF">NCTC10186_00834</name>
</gene>
<feature type="chain" id="PRO_5019292562" description="1-phosphatidylinositol phosphodiesterase" evidence="7">
    <location>
        <begin position="20"/>
        <end position="867"/>
    </location>
</feature>
<evidence type="ECO:0000259" key="8">
    <source>
        <dbReference type="SMART" id="SM00148"/>
    </source>
</evidence>
<keyword evidence="10" id="KW-1185">Reference proteome</keyword>
<evidence type="ECO:0000256" key="5">
    <source>
        <dbReference type="ARBA" id="ARBA00030782"/>
    </source>
</evidence>
<evidence type="ECO:0000256" key="6">
    <source>
        <dbReference type="SAM" id="Coils"/>
    </source>
</evidence>
<keyword evidence="6" id="KW-0175">Coiled coil</keyword>
<dbReference type="InterPro" id="IPR051057">
    <property type="entry name" value="PI-PLC_domain"/>
</dbReference>
<feature type="coiled-coil region" evidence="6">
    <location>
        <begin position="772"/>
        <end position="806"/>
    </location>
</feature>
<protein>
    <recommendedName>
        <fullName evidence="3">1-phosphatidylinositol phosphodiesterase</fullName>
        <ecNumber evidence="2">4.6.1.13</ecNumber>
    </recommendedName>
    <alternativeName>
        <fullName evidence="4">Phosphatidylinositol diacylglycerol-lyase</fullName>
    </alternativeName>
    <alternativeName>
        <fullName evidence="5">Phosphatidylinositol-specific phospholipase C</fullName>
    </alternativeName>
</protein>
<evidence type="ECO:0000256" key="1">
    <source>
        <dbReference type="ARBA" id="ARBA00001316"/>
    </source>
</evidence>
<dbReference type="GO" id="GO:0006629">
    <property type="term" value="P:lipid metabolic process"/>
    <property type="evidence" value="ECO:0007669"/>
    <property type="project" value="InterPro"/>
</dbReference>
<dbReference type="Pfam" id="PF00388">
    <property type="entry name" value="PI-PLC-X"/>
    <property type="match status" value="1"/>
</dbReference>
<dbReference type="SMART" id="SM00148">
    <property type="entry name" value="PLCXc"/>
    <property type="match status" value="1"/>
</dbReference>
<keyword evidence="7" id="KW-0732">Signal</keyword>
<evidence type="ECO:0000313" key="9">
    <source>
        <dbReference type="EMBL" id="VEU73326.1"/>
    </source>
</evidence>
<dbReference type="EC" id="4.6.1.13" evidence="2"/>
<dbReference type="GO" id="GO:0004436">
    <property type="term" value="F:phosphatidylinositol diacylglycerol-lyase activity"/>
    <property type="evidence" value="ECO:0007669"/>
    <property type="project" value="UniProtKB-EC"/>
</dbReference>
<dbReference type="Gene3D" id="3.20.20.190">
    <property type="entry name" value="Phosphatidylinositol (PI) phosphodiesterase"/>
    <property type="match status" value="1"/>
</dbReference>
<sequence>MKKTYKLFLGSIIPSLTLPLVLVSSTNSNIPPQRNINEYQTSSLDITDTNLEFNDWMKYVDGQKRLGDLSIPGTHNSAMFSGWGAKWFFGQAWAKTQSRNFQNQLKSGIRFFDLRISTDMWIYHGNVGSNYDLKKVLKEFVTFLKAHPNEVILIRYKDENSDPKKMSSRDALEWKKEIVKTFENPEIRDYIYKNSSQDSFENPTLDSVRGKIFVLDNMHKNIWKNNFSYGAAWWSVLIDVQDEWNTTEQVKMQKIKETLNLSNNENNGNHLIINFTSRSKDNSKPYETHKEINKQTMAYLKANNILRTGVLIFDFPGDALLKRIVQTNYTYTQEELNRPNLLPRVNLNFFSPTAGENFIQANASLANLDLSVEILDTKKEVRTPVNVRIDINSNRIYLPNNLQVTDRIMITYNQKTIPNIYYPQPQKYNQTVKWVSVEKNSLFDRLLANLENKVREGRRSLIEITGLGSSETKLFTNYFARPLIQLKQNPTVTQESINQLRDLNLALKNNFDTWLNLLKKKKEVETKIQLLNQSLVSNYLNQNDFESFFQEINNQEAEYQRILSLNSLPTIAQWNSYFNFYQSADLKISFLNDIIAQNQAFNRDSFLNKLHLPNNLNWANQFYLNLIDSKLTLMKTNLVNSISNFSNDSKLSAKRTIENLNSQFVNFGNFVDSSSNQLSNALDSATNLSSVQKNFFHTDFEAALTSNRNSDVTSLIAKINQFNSFLANVETQIANYNQVLSSNYYNFASNIQKTNFTNWTNQLKANKSTWNYAELNNLIIKINNLVQEMQRNFESYEARKKQLQNEVNGLTYISDLEKQNFQNELESNRDLEQMEIKKEALITKNKENESLINFALSKLGQKKLTIY</sequence>
<dbReference type="AlphaFoldDB" id="A0A449B0R8"/>
<dbReference type="SUPFAM" id="SSF51695">
    <property type="entry name" value="PLC-like phosphodiesterases"/>
    <property type="match status" value="1"/>
</dbReference>
<dbReference type="InterPro" id="IPR017946">
    <property type="entry name" value="PLC-like_Pdiesterase_TIM-brl"/>
</dbReference>
<geneLocation type="plasmid" evidence="9 10">
    <name>3</name>
</geneLocation>
<dbReference type="KEGG" id="mgal:NCTC10186_00834"/>
<evidence type="ECO:0000256" key="4">
    <source>
        <dbReference type="ARBA" id="ARBA00030474"/>
    </source>
</evidence>
<dbReference type="InterPro" id="IPR000909">
    <property type="entry name" value="PLipase_C_PInositol-sp_X_dom"/>
</dbReference>
<dbReference type="EMBL" id="LR215033">
    <property type="protein sequence ID" value="VEU73326.1"/>
    <property type="molecule type" value="Genomic_DNA"/>
</dbReference>
<reference evidence="9 10" key="1">
    <citation type="submission" date="2019-01" db="EMBL/GenBank/DDBJ databases">
        <authorList>
            <consortium name="Pathogen Informatics"/>
        </authorList>
    </citation>
    <scope>NUCLEOTIDE SEQUENCE [LARGE SCALE GENOMIC DNA]</scope>
    <source>
        <strain evidence="9 10">NCTC10186</strain>
        <plasmid evidence="10">3</plasmid>
    </source>
</reference>
<dbReference type="PANTHER" id="PTHR13593:SF113">
    <property type="entry name" value="SI:DKEY-266F7.9"/>
    <property type="match status" value="1"/>
</dbReference>
<evidence type="ECO:0000313" key="10">
    <source>
        <dbReference type="Proteomes" id="UP000289862"/>
    </source>
</evidence>
<feature type="domain" description="Phosphatidylinositol-specific phospholipase C X" evidence="8">
    <location>
        <begin position="60"/>
        <end position="217"/>
    </location>
</feature>
<dbReference type="GO" id="GO:0008081">
    <property type="term" value="F:phosphoric diester hydrolase activity"/>
    <property type="evidence" value="ECO:0007669"/>
    <property type="project" value="InterPro"/>
</dbReference>
<dbReference type="Proteomes" id="UP000289862">
    <property type="component" value="Plasmid 3"/>
</dbReference>
<accession>A0A449B0R8</accession>
<proteinExistence type="predicted"/>
<keyword evidence="9" id="KW-0614">Plasmid</keyword>
<dbReference type="PANTHER" id="PTHR13593">
    <property type="match status" value="1"/>
</dbReference>
<dbReference type="PROSITE" id="PS50007">
    <property type="entry name" value="PIPLC_X_DOMAIN"/>
    <property type="match status" value="1"/>
</dbReference>
<comment type="catalytic activity">
    <reaction evidence="1">
        <text>a 1,2-diacyl-sn-glycero-3-phospho-(1D-myo-inositol) = 1D-myo-inositol 1,2-cyclic phosphate + a 1,2-diacyl-sn-glycerol</text>
        <dbReference type="Rhea" id="RHEA:17093"/>
        <dbReference type="ChEBI" id="CHEBI:17815"/>
        <dbReference type="ChEBI" id="CHEBI:57880"/>
        <dbReference type="ChEBI" id="CHEBI:58484"/>
        <dbReference type="EC" id="4.6.1.13"/>
    </reaction>
</comment>
<evidence type="ECO:0000256" key="3">
    <source>
        <dbReference type="ARBA" id="ARBA00019758"/>
    </source>
</evidence>
<evidence type="ECO:0000256" key="2">
    <source>
        <dbReference type="ARBA" id="ARBA00012581"/>
    </source>
</evidence>
<feature type="signal peptide" evidence="7">
    <location>
        <begin position="1"/>
        <end position="19"/>
    </location>
</feature>
<name>A0A449B0R8_9BACT</name>
<dbReference type="RefSeq" id="WP_129724779.1">
    <property type="nucleotide sequence ID" value="NZ_LR215033.1"/>
</dbReference>
<keyword evidence="9" id="KW-0456">Lyase</keyword>
<evidence type="ECO:0000256" key="7">
    <source>
        <dbReference type="SAM" id="SignalP"/>
    </source>
</evidence>